<evidence type="ECO:0000256" key="20">
    <source>
        <dbReference type="ARBA" id="ARBA00045587"/>
    </source>
</evidence>
<evidence type="ECO:0000256" key="2">
    <source>
        <dbReference type="ARBA" id="ARBA00006003"/>
    </source>
</evidence>
<evidence type="ECO:0000256" key="8">
    <source>
        <dbReference type="ARBA" id="ARBA00023034"/>
    </source>
</evidence>
<accession>A0AAV6FUA1</accession>
<comment type="catalytic activity">
    <reaction evidence="22">
        <text>ganglioside GA2 (d18:1(4E)/18:0) + CMP-N-acetyl-beta-neuraminate = ganglioside GM2 (d18:1(4E)/18:0) + CMP + H(+)</text>
        <dbReference type="Rhea" id="RHEA:41776"/>
        <dbReference type="ChEBI" id="CHEBI:15378"/>
        <dbReference type="ChEBI" id="CHEBI:57812"/>
        <dbReference type="ChEBI" id="CHEBI:60377"/>
        <dbReference type="ChEBI" id="CHEBI:78485"/>
        <dbReference type="ChEBI" id="CHEBI:78486"/>
    </reaction>
    <physiologicalReaction direction="left-to-right" evidence="22">
        <dbReference type="Rhea" id="RHEA:41777"/>
    </physiologicalReaction>
</comment>
<evidence type="ECO:0000256" key="4">
    <source>
        <dbReference type="ARBA" id="ARBA00022679"/>
    </source>
</evidence>
<evidence type="ECO:0000256" key="1">
    <source>
        <dbReference type="ARBA" id="ARBA00004323"/>
    </source>
</evidence>
<keyword evidence="12" id="KW-0325">Glycoprotein</keyword>
<feature type="transmembrane region" description="Helical" evidence="25">
    <location>
        <begin position="41"/>
        <end position="61"/>
    </location>
</feature>
<comment type="catalytic activity">
    <reaction evidence="19">
        <text>a beta-D-Gal-(1-&gt;4)-beta-D-Glc-(1&lt;-&gt;1)-Cer(d18:1(4E)) + CMP-N-acetyl-beta-neuraminate = a ganglioside GM3 (d18:1(4E)) + CMP + H(+)</text>
        <dbReference type="Rhea" id="RHEA:18417"/>
        <dbReference type="ChEBI" id="CHEBI:15378"/>
        <dbReference type="ChEBI" id="CHEBI:17950"/>
        <dbReference type="ChEBI" id="CHEBI:57812"/>
        <dbReference type="ChEBI" id="CHEBI:60065"/>
        <dbReference type="ChEBI" id="CHEBI:60377"/>
        <dbReference type="EC" id="2.4.3.9"/>
    </reaction>
    <physiologicalReaction direction="left-to-right" evidence="19">
        <dbReference type="Rhea" id="RHEA:18418"/>
    </physiologicalReaction>
</comment>
<proteinExistence type="inferred from homology"/>
<dbReference type="GO" id="GO:0047291">
    <property type="term" value="F:lactosylceramide alpha-2,3-sialyltransferase activity"/>
    <property type="evidence" value="ECO:0007669"/>
    <property type="project" value="UniProtKB-EC"/>
</dbReference>
<evidence type="ECO:0000256" key="5">
    <source>
        <dbReference type="ARBA" id="ARBA00022692"/>
    </source>
</evidence>
<evidence type="ECO:0000256" key="6">
    <source>
        <dbReference type="ARBA" id="ARBA00022968"/>
    </source>
</evidence>
<gene>
    <name evidence="26" type="ORF">AALO_G00229720</name>
</gene>
<evidence type="ECO:0000256" key="19">
    <source>
        <dbReference type="ARBA" id="ARBA00043651"/>
    </source>
</evidence>
<keyword evidence="6" id="KW-0735">Signal-anchor</keyword>
<evidence type="ECO:0000256" key="10">
    <source>
        <dbReference type="ARBA" id="ARBA00023136"/>
    </source>
</evidence>
<dbReference type="PANTHER" id="PTHR13713">
    <property type="entry name" value="SIALYLTRANSFERASE"/>
    <property type="match status" value="1"/>
</dbReference>
<evidence type="ECO:0000256" key="25">
    <source>
        <dbReference type="SAM" id="Phobius"/>
    </source>
</evidence>
<dbReference type="GO" id="GO:0006629">
    <property type="term" value="P:lipid metabolic process"/>
    <property type="evidence" value="ECO:0007669"/>
    <property type="project" value="UniProtKB-KW"/>
</dbReference>
<evidence type="ECO:0000256" key="14">
    <source>
        <dbReference type="ARBA" id="ARBA00039792"/>
    </source>
</evidence>
<comment type="caution">
    <text evidence="26">The sequence shown here is derived from an EMBL/GenBank/DDBJ whole genome shotgun (WGS) entry which is preliminary data.</text>
</comment>
<reference evidence="26" key="1">
    <citation type="submission" date="2020-10" db="EMBL/GenBank/DDBJ databases">
        <title>Chromosome-scale genome assembly of the Allis shad, Alosa alosa.</title>
        <authorList>
            <person name="Margot Z."/>
            <person name="Christophe K."/>
            <person name="Cabau C."/>
            <person name="Louis A."/>
            <person name="Berthelot C."/>
            <person name="Parey E."/>
            <person name="Roest Crollius H."/>
            <person name="Montfort J."/>
            <person name="Robinson-Rechavi M."/>
            <person name="Bucao C."/>
            <person name="Bouchez O."/>
            <person name="Gislard M."/>
            <person name="Lluch J."/>
            <person name="Milhes M."/>
            <person name="Lampietro C."/>
            <person name="Lopez Roques C."/>
            <person name="Donnadieu C."/>
            <person name="Braasch I."/>
            <person name="Desvignes T."/>
            <person name="Postlethwait J."/>
            <person name="Bobe J."/>
            <person name="Guiguen Y."/>
        </authorList>
    </citation>
    <scope>NUCLEOTIDE SEQUENCE</scope>
    <source>
        <strain evidence="26">M-15738</strain>
        <tissue evidence="26">Blood</tissue>
    </source>
</reference>
<keyword evidence="9" id="KW-0443">Lipid metabolism</keyword>
<keyword evidence="8" id="KW-0333">Golgi apparatus</keyword>
<evidence type="ECO:0000256" key="18">
    <source>
        <dbReference type="ARBA" id="ARBA00042545"/>
    </source>
</evidence>
<dbReference type="FunFam" id="3.90.1480.20:FF:000006">
    <property type="entry name" value="ST3 beta-galactoside alpha-2,3-sialyltransferase 5"/>
    <property type="match status" value="1"/>
</dbReference>
<keyword evidence="3" id="KW-0328">Glycosyltransferase</keyword>
<dbReference type="EMBL" id="JADWDJ010000018">
    <property type="protein sequence ID" value="KAG5266325.1"/>
    <property type="molecule type" value="Genomic_DNA"/>
</dbReference>
<comment type="catalytic activity">
    <reaction evidence="23">
        <text>ganglioside GA1 (d18:1(4E)/18:0) + CMP-N-acetyl-beta-neuraminate = ganglioside GM1 (d18:1(4E)/18:0) + CMP + H(+)</text>
        <dbReference type="Rhea" id="RHEA:41784"/>
        <dbReference type="ChEBI" id="CHEBI:15378"/>
        <dbReference type="ChEBI" id="CHEBI:57812"/>
        <dbReference type="ChEBI" id="CHEBI:60377"/>
        <dbReference type="ChEBI" id="CHEBI:73110"/>
        <dbReference type="ChEBI" id="CHEBI:78484"/>
    </reaction>
    <physiologicalReaction direction="left-to-right" evidence="23">
        <dbReference type="Rhea" id="RHEA:41785"/>
    </physiologicalReaction>
</comment>
<keyword evidence="5 25" id="KW-0812">Transmembrane</keyword>
<evidence type="ECO:0000256" key="9">
    <source>
        <dbReference type="ARBA" id="ARBA00023098"/>
    </source>
</evidence>
<dbReference type="Pfam" id="PF00777">
    <property type="entry name" value="Glyco_transf_29"/>
    <property type="match status" value="1"/>
</dbReference>
<evidence type="ECO:0000256" key="22">
    <source>
        <dbReference type="ARBA" id="ARBA00048805"/>
    </source>
</evidence>
<evidence type="ECO:0000256" key="17">
    <source>
        <dbReference type="ARBA" id="ARBA00041976"/>
    </source>
</evidence>
<protein>
    <recommendedName>
        <fullName evidence="14">Lactosylceramide alpha-2,3-sialyltransferase</fullName>
        <ecNumber evidence="13">2.4.3.9</ecNumber>
    </recommendedName>
    <alternativeName>
        <fullName evidence="15">CMP-NeuAc:lactosylceramide alpha-2,3-sialyltransferase</fullName>
    </alternativeName>
    <alternativeName>
        <fullName evidence="18">Ganglioside GM3 synthase</fullName>
    </alternativeName>
    <alternativeName>
        <fullName evidence="17">ST3Gal V</fullName>
    </alternativeName>
    <alternativeName>
        <fullName evidence="16">Sialyltransferase 9</fullName>
    </alternativeName>
</protein>
<comment type="subcellular location">
    <subcellularLocation>
        <location evidence="1">Golgi apparatus membrane</location>
        <topology evidence="1">Single-pass type II membrane protein</topology>
    </subcellularLocation>
</comment>
<dbReference type="Gene3D" id="3.90.1480.20">
    <property type="entry name" value="Glycosyl transferase family 29"/>
    <property type="match status" value="1"/>
</dbReference>
<sequence length="377" mass="41660">MVAQKKLSVTDPEDDSEPLLPAQASRSGEARDFFISRERNLSISVVLLLGCFSALLVPAYLPSDTPLWTNDSTPSTNKALLNHSAALLEGECRRGWSRSRLGEVPYADRLNEVGVFLESGKAGPWELYPPLGLQGAEQTLKGALSMLTESGLPAQLNSSTCRRCVVVGSGGVLHGSHLGAHIDQYDIIIRMNNAPVFGFERDAGSRTSIRLLYPEGAPLLGHEYLHTSLLVLVPFKSLDLYWLASVVAHKPLSWWSRLWFWREVVENVPLPPENFRILNPDIMHRTGQVLQDYTRQPHTLVPTLGACAAVLALQVCDQVSLAGFGYDLQHPASRLHYYETLRMGAMETQVVHDVRAETQFLRQMVKAGVINDLTGAI</sequence>
<dbReference type="AlphaFoldDB" id="A0AAV6FUA1"/>
<dbReference type="EC" id="2.4.3.9" evidence="13"/>
<keyword evidence="11" id="KW-1015">Disulfide bond</keyword>
<evidence type="ECO:0000256" key="11">
    <source>
        <dbReference type="ARBA" id="ARBA00023157"/>
    </source>
</evidence>
<dbReference type="InterPro" id="IPR051142">
    <property type="entry name" value="Glycosyltransferase_29"/>
</dbReference>
<evidence type="ECO:0000256" key="15">
    <source>
        <dbReference type="ARBA" id="ARBA00041341"/>
    </source>
</evidence>
<evidence type="ECO:0000256" key="21">
    <source>
        <dbReference type="ARBA" id="ARBA00048050"/>
    </source>
</evidence>
<keyword evidence="27" id="KW-1185">Reference proteome</keyword>
<evidence type="ECO:0000256" key="13">
    <source>
        <dbReference type="ARBA" id="ARBA00039111"/>
    </source>
</evidence>
<comment type="function">
    <text evidence="20">Transfers the sialyl group (N-acetyl-alpha-neuraminyl or NeuAc) from CMP-NeuAc to the non-reducing terminal galactose (Gal) of glycosphingolipids forming gangliosides (important molecules involved in the regulation of multiple cellular processes, including cell proliferation and differentiation, apoptosis, embryogenesis, development, and oncogenesis). Mainly involved in the biosynthesis of ganglioside GM3 but can also use different glycolipids as substrate acceptors such as D-galactosylceramide (GalCer), asialo-GM2 (GA2) and asialo-GM1 (GA1), although less preferentially than beta-D-Gal-(1-&gt;4)-beta-D-Glc-(1&lt;-&gt;1)-Cer (LacCer).</text>
</comment>
<keyword evidence="4" id="KW-0808">Transferase</keyword>
<keyword evidence="7 25" id="KW-1133">Transmembrane helix</keyword>
<evidence type="ECO:0000256" key="3">
    <source>
        <dbReference type="ARBA" id="ARBA00022676"/>
    </source>
</evidence>
<evidence type="ECO:0000256" key="16">
    <source>
        <dbReference type="ARBA" id="ARBA00041896"/>
    </source>
</evidence>
<evidence type="ECO:0000256" key="12">
    <source>
        <dbReference type="ARBA" id="ARBA00023180"/>
    </source>
</evidence>
<evidence type="ECO:0000256" key="24">
    <source>
        <dbReference type="SAM" id="MobiDB-lite"/>
    </source>
</evidence>
<dbReference type="Proteomes" id="UP000823561">
    <property type="component" value="Chromosome 18"/>
</dbReference>
<evidence type="ECO:0000313" key="26">
    <source>
        <dbReference type="EMBL" id="KAG5266325.1"/>
    </source>
</evidence>
<dbReference type="InterPro" id="IPR038578">
    <property type="entry name" value="GT29-like_sf"/>
</dbReference>
<keyword evidence="10 25" id="KW-0472">Membrane</keyword>
<name>A0AAV6FUA1_9TELE</name>
<organism evidence="26 27">
    <name type="scientific">Alosa alosa</name>
    <name type="common">allis shad</name>
    <dbReference type="NCBI Taxonomy" id="278164"/>
    <lineage>
        <taxon>Eukaryota</taxon>
        <taxon>Metazoa</taxon>
        <taxon>Chordata</taxon>
        <taxon>Craniata</taxon>
        <taxon>Vertebrata</taxon>
        <taxon>Euteleostomi</taxon>
        <taxon>Actinopterygii</taxon>
        <taxon>Neopterygii</taxon>
        <taxon>Teleostei</taxon>
        <taxon>Clupei</taxon>
        <taxon>Clupeiformes</taxon>
        <taxon>Clupeoidei</taxon>
        <taxon>Clupeidae</taxon>
        <taxon>Alosa</taxon>
    </lineage>
</organism>
<evidence type="ECO:0000256" key="23">
    <source>
        <dbReference type="ARBA" id="ARBA00049539"/>
    </source>
</evidence>
<dbReference type="InterPro" id="IPR001675">
    <property type="entry name" value="Glyco_trans_29"/>
</dbReference>
<dbReference type="PANTHER" id="PTHR13713:SF94">
    <property type="entry name" value="ST3 BETA-GALACTOSIDE ALPHA-2,3-SIALYLTRANSFERASE 5, LIKE"/>
    <property type="match status" value="1"/>
</dbReference>
<comment type="similarity">
    <text evidence="2">Belongs to the glycosyltransferase 29 family.</text>
</comment>
<feature type="region of interest" description="Disordered" evidence="24">
    <location>
        <begin position="1"/>
        <end position="24"/>
    </location>
</feature>
<evidence type="ECO:0000256" key="7">
    <source>
        <dbReference type="ARBA" id="ARBA00022989"/>
    </source>
</evidence>
<evidence type="ECO:0000313" key="27">
    <source>
        <dbReference type="Proteomes" id="UP000823561"/>
    </source>
</evidence>
<comment type="catalytic activity">
    <reaction evidence="21">
        <text>a beta-D-Gal-(1&lt;-&gt;1')-ceramide + CMP-N-acetyl-beta-neuraminate = N-acetyl-alpha-neuraminosyl-(2-&gt;3)-beta-D-galactosyl-(1&lt;-&gt;1')-ceramide + CMP + H(+)</text>
        <dbReference type="Rhea" id="RHEA:41780"/>
        <dbReference type="ChEBI" id="CHEBI:15378"/>
        <dbReference type="ChEBI" id="CHEBI:57812"/>
        <dbReference type="ChEBI" id="CHEBI:60377"/>
        <dbReference type="ChEBI" id="CHEBI:82643"/>
        <dbReference type="ChEBI" id="CHEBI:143593"/>
    </reaction>
    <physiologicalReaction direction="left-to-right" evidence="21">
        <dbReference type="Rhea" id="RHEA:41781"/>
    </physiologicalReaction>
</comment>
<dbReference type="GO" id="GO:0000139">
    <property type="term" value="C:Golgi membrane"/>
    <property type="evidence" value="ECO:0007669"/>
    <property type="project" value="UniProtKB-SubCell"/>
</dbReference>